<evidence type="ECO:0000313" key="2">
    <source>
        <dbReference type="EMBL" id="KAI8576348.1"/>
    </source>
</evidence>
<dbReference type="AlphaFoldDB" id="A0AAD5HBN1"/>
<gene>
    <name evidence="2" type="ORF">K450DRAFT_257339</name>
</gene>
<evidence type="ECO:0000313" key="3">
    <source>
        <dbReference type="Proteomes" id="UP001206595"/>
    </source>
</evidence>
<dbReference type="Proteomes" id="UP001206595">
    <property type="component" value="Unassembled WGS sequence"/>
</dbReference>
<reference evidence="2" key="1">
    <citation type="submission" date="2021-06" db="EMBL/GenBank/DDBJ databases">
        <authorList>
            <consortium name="DOE Joint Genome Institute"/>
            <person name="Mondo S.J."/>
            <person name="Amses K.R."/>
            <person name="Simmons D.R."/>
            <person name="Longcore J.E."/>
            <person name="Seto K."/>
            <person name="Alves G.H."/>
            <person name="Bonds A.E."/>
            <person name="Quandt C.A."/>
            <person name="Davis W.J."/>
            <person name="Chang Y."/>
            <person name="Letcher P.M."/>
            <person name="Powell M.J."/>
            <person name="Kuo A."/>
            <person name="Labutti K."/>
            <person name="Pangilinan J."/>
            <person name="Andreopoulos W."/>
            <person name="Tritt A."/>
            <person name="Riley R."/>
            <person name="Hundley H."/>
            <person name="Johnson J."/>
            <person name="Lipzen A."/>
            <person name="Barry K."/>
            <person name="Berbee M.L."/>
            <person name="Buchler N.E."/>
            <person name="Grigoriev I.V."/>
            <person name="Spatafora J.W."/>
            <person name="Stajich J.E."/>
            <person name="James T.Y."/>
        </authorList>
    </citation>
    <scope>NUCLEOTIDE SEQUENCE</scope>
    <source>
        <strain evidence="2">AG</strain>
    </source>
</reference>
<dbReference type="RefSeq" id="XP_051441352.1">
    <property type="nucleotide sequence ID" value="XM_051591649.1"/>
</dbReference>
<accession>A0AAD5HBN1</accession>
<feature type="domain" description="F-box" evidence="1">
    <location>
        <begin position="4"/>
        <end position="51"/>
    </location>
</feature>
<dbReference type="PROSITE" id="PS50181">
    <property type="entry name" value="FBOX"/>
    <property type="match status" value="1"/>
</dbReference>
<dbReference type="GeneID" id="75916992"/>
<proteinExistence type="predicted"/>
<name>A0AAD5HBN1_UMBRA</name>
<reference evidence="2" key="2">
    <citation type="journal article" date="2022" name="Proc. Natl. Acad. Sci. U.S.A.">
        <title>Diploid-dominant life cycles characterize the early evolution of Fungi.</title>
        <authorList>
            <person name="Amses K.R."/>
            <person name="Simmons D.R."/>
            <person name="Longcore J.E."/>
            <person name="Mondo S.J."/>
            <person name="Seto K."/>
            <person name="Jeronimo G.H."/>
            <person name="Bonds A.E."/>
            <person name="Quandt C.A."/>
            <person name="Davis W.J."/>
            <person name="Chang Y."/>
            <person name="Federici B.A."/>
            <person name="Kuo A."/>
            <person name="LaButti K."/>
            <person name="Pangilinan J."/>
            <person name="Andreopoulos W."/>
            <person name="Tritt A."/>
            <person name="Riley R."/>
            <person name="Hundley H."/>
            <person name="Johnson J."/>
            <person name="Lipzen A."/>
            <person name="Barry K."/>
            <person name="Lang B.F."/>
            <person name="Cuomo C.A."/>
            <person name="Buchler N.E."/>
            <person name="Grigoriev I.V."/>
            <person name="Spatafora J.W."/>
            <person name="Stajich J.E."/>
            <person name="James T.Y."/>
        </authorList>
    </citation>
    <scope>NUCLEOTIDE SEQUENCE</scope>
    <source>
        <strain evidence="2">AG</strain>
    </source>
</reference>
<dbReference type="EMBL" id="MU620957">
    <property type="protein sequence ID" value="KAI8576348.1"/>
    <property type="molecule type" value="Genomic_DNA"/>
</dbReference>
<organism evidence="2 3">
    <name type="scientific">Umbelopsis ramanniana AG</name>
    <dbReference type="NCBI Taxonomy" id="1314678"/>
    <lineage>
        <taxon>Eukaryota</taxon>
        <taxon>Fungi</taxon>
        <taxon>Fungi incertae sedis</taxon>
        <taxon>Mucoromycota</taxon>
        <taxon>Mucoromycotina</taxon>
        <taxon>Umbelopsidomycetes</taxon>
        <taxon>Umbelopsidales</taxon>
        <taxon>Umbelopsidaceae</taxon>
        <taxon>Umbelopsis</taxon>
    </lineage>
</organism>
<sequence length="281" mass="32382">MSQSSPLIYLPDELLIQICSDLDILTIFALADSGRIARRRLLSIRSIWQKVTFDPNRRNLHTIYATLRRFRDDSNLNHLRPLVESVTMDGFDDPMISPIVMIVKFPNLRHIAARNRRYTTSIETDTKVLHEFLNSGKISQHSLKLETYQLYHPYMIEERTLRRFQSTLNALALNGSVELDIRQCSHTAEPVPIIDDDLDATAEENNRQVKSPVECRRIIRKGAKCWACGEPEEYCYQCIDKCTNCGLRRLPPFVSDVHVLEAAGRPNNVNDNSEDMFSVFE</sequence>
<comment type="caution">
    <text evidence="2">The sequence shown here is derived from an EMBL/GenBank/DDBJ whole genome shotgun (WGS) entry which is preliminary data.</text>
</comment>
<protein>
    <recommendedName>
        <fullName evidence="1">F-box domain-containing protein</fullName>
    </recommendedName>
</protein>
<keyword evidence="3" id="KW-1185">Reference proteome</keyword>
<dbReference type="InterPro" id="IPR001810">
    <property type="entry name" value="F-box_dom"/>
</dbReference>
<evidence type="ECO:0000259" key="1">
    <source>
        <dbReference type="PROSITE" id="PS50181"/>
    </source>
</evidence>